<keyword evidence="4" id="KW-1185">Reference proteome</keyword>
<dbReference type="InterPro" id="IPR026001">
    <property type="entry name" value="Abi-like_C"/>
</dbReference>
<gene>
    <name evidence="3" type="ORF">SAMN04490239_9478</name>
</gene>
<feature type="domain" description="Abortive infection protein-like C-terminal" evidence="1">
    <location>
        <begin position="225"/>
        <end position="306"/>
    </location>
</feature>
<dbReference type="EMBL" id="FNSV01000008">
    <property type="protein sequence ID" value="SED97654.1"/>
    <property type="molecule type" value="Genomic_DNA"/>
</dbReference>
<dbReference type="OrthoDB" id="7061676at2"/>
<feature type="domain" description="AbiJ-NTD3" evidence="2">
    <location>
        <begin position="15"/>
        <end position="165"/>
    </location>
</feature>
<protein>
    <submittedName>
        <fullName evidence="3">Abortive infection C-terminus</fullName>
    </submittedName>
</protein>
<proteinExistence type="predicted"/>
<dbReference type="InterPro" id="IPR041427">
    <property type="entry name" value="AbiJ-NTD3"/>
</dbReference>
<dbReference type="Pfam" id="PF18860">
    <property type="entry name" value="AbiJ_NTD3"/>
    <property type="match status" value="1"/>
</dbReference>
<evidence type="ECO:0000313" key="4">
    <source>
        <dbReference type="Proteomes" id="UP000183561"/>
    </source>
</evidence>
<evidence type="ECO:0000259" key="1">
    <source>
        <dbReference type="Pfam" id="PF14355"/>
    </source>
</evidence>
<evidence type="ECO:0000259" key="2">
    <source>
        <dbReference type="Pfam" id="PF18860"/>
    </source>
</evidence>
<dbReference type="RefSeq" id="WP_072950890.1">
    <property type="nucleotide sequence ID" value="NZ_FNSV01000008.1"/>
</dbReference>
<accession>A0A1H5F2Z9</accession>
<dbReference type="Pfam" id="PF14355">
    <property type="entry name" value="Abi_C"/>
    <property type="match status" value="1"/>
</dbReference>
<sequence>MRTAPAPKSTAGVRQITDITRQAIADLLTLERDYFWFGKGDELSFLGDLYDLKKLPSTDYRFSDADGDIWQHCVNNFDWDASWVFSDPRFDLLNGTDEQFLRFLARTVHPLVRRDDIAERMVSDLNKALAPDKYELVPETEISGRKVYTWRRLDGYHGDRPAALTVDRATLGDRDTLDRHLRRIEPNITADPEAAIGSCKELVESVFVQILNERGATHKRGDDLPTLYKAVSRALDLAGSSVDDDPDASTAVNGLLRSLGSSVQFLGELRNRVGTGHGRATASTADRRHARLALNTAVAITEFLFDVWETRHADQMD</sequence>
<dbReference type="AlphaFoldDB" id="A0A1H5F2Z9"/>
<organism evidence="3 4">
    <name type="scientific">Rhodococcus koreensis</name>
    <dbReference type="NCBI Taxonomy" id="99653"/>
    <lineage>
        <taxon>Bacteria</taxon>
        <taxon>Bacillati</taxon>
        <taxon>Actinomycetota</taxon>
        <taxon>Actinomycetes</taxon>
        <taxon>Mycobacteriales</taxon>
        <taxon>Nocardiaceae</taxon>
        <taxon>Rhodococcus</taxon>
    </lineage>
</organism>
<evidence type="ECO:0000313" key="3">
    <source>
        <dbReference type="EMBL" id="SED97654.1"/>
    </source>
</evidence>
<name>A0A1H5F2Z9_9NOCA</name>
<dbReference type="Proteomes" id="UP000183561">
    <property type="component" value="Unassembled WGS sequence"/>
</dbReference>
<reference evidence="4" key="1">
    <citation type="submission" date="2016-10" db="EMBL/GenBank/DDBJ databases">
        <authorList>
            <person name="Varghese N."/>
            <person name="Submissions S."/>
        </authorList>
    </citation>
    <scope>NUCLEOTIDE SEQUENCE [LARGE SCALE GENOMIC DNA]</scope>
    <source>
        <strain evidence="4">DSM 44498</strain>
    </source>
</reference>